<keyword evidence="5" id="KW-1185">Reference proteome</keyword>
<dbReference type="CDD" id="cd04301">
    <property type="entry name" value="NAT_SF"/>
    <property type="match status" value="1"/>
</dbReference>
<dbReference type="Pfam" id="PF00583">
    <property type="entry name" value="Acetyltransf_1"/>
    <property type="match status" value="1"/>
</dbReference>
<evidence type="ECO:0000256" key="2">
    <source>
        <dbReference type="ARBA" id="ARBA00023315"/>
    </source>
</evidence>
<dbReference type="Proteomes" id="UP001060039">
    <property type="component" value="Chromosome"/>
</dbReference>
<evidence type="ECO:0000259" key="3">
    <source>
        <dbReference type="PROSITE" id="PS51186"/>
    </source>
</evidence>
<feature type="domain" description="N-acetyltransferase" evidence="3">
    <location>
        <begin position="4"/>
        <end position="152"/>
    </location>
</feature>
<dbReference type="PANTHER" id="PTHR43877">
    <property type="entry name" value="AMINOALKYLPHOSPHONATE N-ACETYLTRANSFERASE-RELATED-RELATED"/>
    <property type="match status" value="1"/>
</dbReference>
<evidence type="ECO:0000313" key="4">
    <source>
        <dbReference type="EMBL" id="UTT63340.1"/>
    </source>
</evidence>
<keyword evidence="2" id="KW-0012">Acyltransferase</keyword>
<evidence type="ECO:0000313" key="5">
    <source>
        <dbReference type="Proteomes" id="UP001060039"/>
    </source>
</evidence>
<dbReference type="RefSeq" id="WP_255160472.1">
    <property type="nucleotide sequence ID" value="NZ_CP101497.1"/>
</dbReference>
<dbReference type="InterPro" id="IPR050832">
    <property type="entry name" value="Bact_Acetyltransf"/>
</dbReference>
<dbReference type="PANTHER" id="PTHR43877:SF2">
    <property type="entry name" value="AMINOALKYLPHOSPHONATE N-ACETYLTRANSFERASE-RELATED"/>
    <property type="match status" value="1"/>
</dbReference>
<protein>
    <submittedName>
        <fullName evidence="4">GNAT family N-acetyltransferase</fullName>
    </submittedName>
</protein>
<keyword evidence="1" id="KW-0808">Transferase</keyword>
<proteinExistence type="predicted"/>
<gene>
    <name evidence="4" type="ORF">NNL39_04345</name>
</gene>
<dbReference type="Gene3D" id="3.40.630.30">
    <property type="match status" value="1"/>
</dbReference>
<dbReference type="EMBL" id="CP101497">
    <property type="protein sequence ID" value="UTT63340.1"/>
    <property type="molecule type" value="Genomic_DNA"/>
</dbReference>
<dbReference type="InterPro" id="IPR016181">
    <property type="entry name" value="Acyl_CoA_acyltransferase"/>
</dbReference>
<name>A0ABY5FYE9_9MICO</name>
<organism evidence="4 5">
    <name type="scientific">Microcella humidisoli</name>
    <dbReference type="NCBI Taxonomy" id="2963406"/>
    <lineage>
        <taxon>Bacteria</taxon>
        <taxon>Bacillati</taxon>
        <taxon>Actinomycetota</taxon>
        <taxon>Actinomycetes</taxon>
        <taxon>Micrococcales</taxon>
        <taxon>Microbacteriaceae</taxon>
        <taxon>Microcella</taxon>
    </lineage>
</organism>
<evidence type="ECO:0000256" key="1">
    <source>
        <dbReference type="ARBA" id="ARBA00022679"/>
    </source>
</evidence>
<accession>A0ABY5FYE9</accession>
<reference evidence="4" key="1">
    <citation type="submission" date="2022-07" db="EMBL/GenBank/DDBJ databases">
        <title>Taxonomic analysis of Microcella humidisoli nov. sp., isolated from riverside soil.</title>
        <authorList>
            <person name="Molina K.M."/>
            <person name="Kim S.B."/>
        </authorList>
    </citation>
    <scope>NUCLEOTIDE SEQUENCE</scope>
    <source>
        <strain evidence="4">MMS21-STM10</strain>
    </source>
</reference>
<dbReference type="SUPFAM" id="SSF55729">
    <property type="entry name" value="Acyl-CoA N-acyltransferases (Nat)"/>
    <property type="match status" value="1"/>
</dbReference>
<dbReference type="PROSITE" id="PS51186">
    <property type="entry name" value="GNAT"/>
    <property type="match status" value="1"/>
</dbReference>
<sequence>MTTVTVEDPRQPEIEAMLRAGDAYALSLYPADSCYMLDLDELTAEGVTVFVARDGAGTATGMAALVNRGDATGELKRLFVAENGRGQGVATAVMDALEAAARAQSIHTLQLETGPKQLAAIALYERRGYHHIENFGPYVGDEFSVCMEKPLT</sequence>
<dbReference type="InterPro" id="IPR000182">
    <property type="entry name" value="GNAT_dom"/>
</dbReference>